<evidence type="ECO:0000256" key="8">
    <source>
        <dbReference type="ARBA" id="ARBA00022801"/>
    </source>
</evidence>
<dbReference type="InterPro" id="IPR014782">
    <property type="entry name" value="Peptidase_M1_dom"/>
</dbReference>
<dbReference type="InterPro" id="IPR034016">
    <property type="entry name" value="M1_APN-typ"/>
</dbReference>
<dbReference type="Pfam" id="PF17900">
    <property type="entry name" value="Peptidase_M1_N"/>
    <property type="match status" value="1"/>
</dbReference>
<evidence type="ECO:0000256" key="18">
    <source>
        <dbReference type="SAM" id="SignalP"/>
    </source>
</evidence>
<keyword evidence="17" id="KW-1133">Transmembrane helix</keyword>
<keyword evidence="8 17" id="KW-0378">Hydrolase</keyword>
<keyword evidence="7 18" id="KW-0732">Signal</keyword>
<keyword evidence="9 15" id="KW-0862">Zinc</keyword>
<dbReference type="InterPro" id="IPR050344">
    <property type="entry name" value="Peptidase_M1_aminopeptidases"/>
</dbReference>
<accession>A0A1I8NR63</accession>
<dbReference type="PRINTS" id="PR00756">
    <property type="entry name" value="ALADIPTASE"/>
</dbReference>
<keyword evidence="6 15" id="KW-0479">Metal-binding</keyword>
<keyword evidence="4" id="KW-0336">GPI-anchor</keyword>
<evidence type="ECO:0000259" key="19">
    <source>
        <dbReference type="Pfam" id="PF01433"/>
    </source>
</evidence>
<comment type="subcellular location">
    <subcellularLocation>
        <location evidence="1">Cell membrane</location>
        <topology evidence="1">Lipid-anchor</topology>
        <topology evidence="1">GPI-anchor</topology>
    </subcellularLocation>
</comment>
<evidence type="ECO:0000256" key="1">
    <source>
        <dbReference type="ARBA" id="ARBA00004609"/>
    </source>
</evidence>
<dbReference type="InterPro" id="IPR027268">
    <property type="entry name" value="Peptidase_M4/M1_CTD_sf"/>
</dbReference>
<dbReference type="FunFam" id="2.60.40.1910:FF:000008">
    <property type="entry name" value="Aminopeptidase"/>
    <property type="match status" value="1"/>
</dbReference>
<feature type="binding site" evidence="15">
    <location>
        <position position="349"/>
    </location>
    <ligand>
        <name>Zn(2+)</name>
        <dbReference type="ChEBI" id="CHEBI:29105"/>
        <note>catalytic</note>
    </ligand>
</feature>
<feature type="site" description="Transition state stabilizer" evidence="16">
    <location>
        <position position="415"/>
    </location>
</feature>
<dbReference type="GO" id="GO:0005737">
    <property type="term" value="C:cytoplasm"/>
    <property type="evidence" value="ECO:0007669"/>
    <property type="project" value="TreeGrafter"/>
</dbReference>
<feature type="signal peptide" evidence="18">
    <location>
        <begin position="1"/>
        <end position="19"/>
    </location>
</feature>
<dbReference type="KEGG" id="scac:106086714"/>
<dbReference type="GO" id="GO:0005615">
    <property type="term" value="C:extracellular space"/>
    <property type="evidence" value="ECO:0007669"/>
    <property type="project" value="TreeGrafter"/>
</dbReference>
<dbReference type="Pfam" id="PF01433">
    <property type="entry name" value="Peptidase_M1"/>
    <property type="match status" value="1"/>
</dbReference>
<keyword evidence="3" id="KW-1003">Cell membrane</keyword>
<dbReference type="PANTHER" id="PTHR11533:SF301">
    <property type="entry name" value="AMINOPEPTIDASE"/>
    <property type="match status" value="1"/>
</dbReference>
<evidence type="ECO:0000256" key="9">
    <source>
        <dbReference type="ARBA" id="ARBA00022833"/>
    </source>
</evidence>
<evidence type="ECO:0000256" key="4">
    <source>
        <dbReference type="ARBA" id="ARBA00022622"/>
    </source>
</evidence>
<dbReference type="PANTHER" id="PTHR11533">
    <property type="entry name" value="PROTEASE M1 ZINC METALLOPROTEASE"/>
    <property type="match status" value="1"/>
</dbReference>
<sequence>MLLICSLLFALLSSSGSWAQEYRLSKDVIPSSYDIAIKPYLRTTDGPKLFTFDGEVNITLQAVVENVKSITLHKDYIEILDTILYDGEGKLVQRIATAELIYETATDKLTVPLQSPLALKANYNLYFNYTGQIRSGLAGVFRGSYDGVNWYAITQLQRIDARTAFPCFDEPQLKAKFRMRITRPKEYLSFFNTRLLSTTIESDGWYTDHFDETPPMSTYLAAFIIGDFNVQGDNDFKMIMHSKVSNKTQYSHEVALKTMAAYDVYTQIPYKSLGNTLMQKAGSVRFPHNGMENWGLVIYLDTVLSHEPGYTDGWSNKEYTVTILVHETAHMWFGNSVTFKWWSYFWLNEAFARYYQYFLANQIYPEFELDKQFVVNQIHLIFATDATNSTQPLTSPEASINSPSQVAYKFSGITYAKGAAIVRMICNLMGKNNFDTAIREYLKENHLKSTEPEDLFVHWKRHWPAGHEVDLNQFLSDWTEQPGFPMISIFTTKEGRYSLQQKRFLLDAQDGSDSTLKYTIPITYTNDRERNFEDLTPRFYFNKSMNQLQFGNSRADEWIILNLQQSNFHRVFYDEILLERLRKAFRAANRSGIHQINRAHLVDDLFTYGRIGILGYDVIFEFMEYLADEIEYLPWNPAFKAFETISQRLTLAQHEKFGEFLFDIMDKVYKKLGFNFNSKSDTVLDIYNRNKVIGWLCKYHHQDCNEEAQREFQFSLSSQVPADFQETLYCSACRDGSFDFYYSLSTMYKGQQLPSQKEKLLRSMGCTRHFVAYHYAFILSNEVPLDSKSSAINSLYSQTPENVEPVYLMVTEKVEVLADILGSWSSTASVISGIANYFTTQHQLDMLKEFIETKGHLFGTSVSTLENAVTAVEKNLLWSERHLGKLFQYLDQRNGAISLSGIIIVMPHLAMVVLKLLW</sequence>
<evidence type="ECO:0000256" key="17">
    <source>
        <dbReference type="RuleBase" id="RU364040"/>
    </source>
</evidence>
<evidence type="ECO:0000256" key="6">
    <source>
        <dbReference type="ARBA" id="ARBA00022723"/>
    </source>
</evidence>
<evidence type="ECO:0000256" key="14">
    <source>
        <dbReference type="PIRSR" id="PIRSR634016-1"/>
    </source>
</evidence>
<dbReference type="SUPFAM" id="SSF63737">
    <property type="entry name" value="Leukotriene A4 hydrolase N-terminal domain"/>
    <property type="match status" value="1"/>
</dbReference>
<evidence type="ECO:0000256" key="13">
    <source>
        <dbReference type="ARBA" id="ARBA00023288"/>
    </source>
</evidence>
<dbReference type="EnsemblMetazoa" id="SCAU001321-RA">
    <property type="protein sequence ID" value="SCAU001321-PA"/>
    <property type="gene ID" value="SCAU001321"/>
</dbReference>
<dbReference type="GO" id="GO:0043171">
    <property type="term" value="P:peptide catabolic process"/>
    <property type="evidence" value="ECO:0007669"/>
    <property type="project" value="TreeGrafter"/>
</dbReference>
<keyword evidence="23" id="KW-1185">Reference proteome</keyword>
<dbReference type="OrthoDB" id="10031169at2759"/>
<keyword evidence="10 17" id="KW-0482">Metalloprotease</keyword>
<evidence type="ECO:0000256" key="7">
    <source>
        <dbReference type="ARBA" id="ARBA00022729"/>
    </source>
</evidence>
<dbReference type="CDD" id="cd09601">
    <property type="entry name" value="M1_APN-Q_like"/>
    <property type="match status" value="1"/>
</dbReference>
<evidence type="ECO:0000313" key="22">
    <source>
        <dbReference type="EnsemblMetazoa" id="SCAU001321-PA"/>
    </source>
</evidence>
<proteinExistence type="inferred from homology"/>
<feature type="binding site" evidence="15">
    <location>
        <position position="330"/>
    </location>
    <ligand>
        <name>Zn(2+)</name>
        <dbReference type="ChEBI" id="CHEBI:29105"/>
        <note>catalytic</note>
    </ligand>
</feature>
<feature type="active site" description="Proton acceptor" evidence="14">
    <location>
        <position position="327"/>
    </location>
</feature>
<dbReference type="EC" id="3.4.11.-" evidence="17"/>
<keyword evidence="17" id="KW-0031">Aminopeptidase</keyword>
<evidence type="ECO:0000256" key="11">
    <source>
        <dbReference type="ARBA" id="ARBA00023136"/>
    </source>
</evidence>
<evidence type="ECO:0000256" key="3">
    <source>
        <dbReference type="ARBA" id="ARBA00022475"/>
    </source>
</evidence>
<dbReference type="Proteomes" id="UP000095300">
    <property type="component" value="Unassembled WGS sequence"/>
</dbReference>
<organism evidence="22 23">
    <name type="scientific">Stomoxys calcitrans</name>
    <name type="common">Stable fly</name>
    <name type="synonym">Conops calcitrans</name>
    <dbReference type="NCBI Taxonomy" id="35570"/>
    <lineage>
        <taxon>Eukaryota</taxon>
        <taxon>Metazoa</taxon>
        <taxon>Ecdysozoa</taxon>
        <taxon>Arthropoda</taxon>
        <taxon>Hexapoda</taxon>
        <taxon>Insecta</taxon>
        <taxon>Pterygota</taxon>
        <taxon>Neoptera</taxon>
        <taxon>Endopterygota</taxon>
        <taxon>Diptera</taxon>
        <taxon>Brachycera</taxon>
        <taxon>Muscomorpha</taxon>
        <taxon>Muscoidea</taxon>
        <taxon>Muscidae</taxon>
        <taxon>Stomoxys</taxon>
    </lineage>
</organism>
<dbReference type="Pfam" id="PF11838">
    <property type="entry name" value="ERAP1_C"/>
    <property type="match status" value="1"/>
</dbReference>
<feature type="transmembrane region" description="Helical" evidence="17">
    <location>
        <begin position="895"/>
        <end position="917"/>
    </location>
</feature>
<feature type="domain" description="Peptidase M1 membrane alanine aminopeptidase" evidence="19">
    <location>
        <begin position="250"/>
        <end position="478"/>
    </location>
</feature>
<dbReference type="SUPFAM" id="SSF55486">
    <property type="entry name" value="Metalloproteases ('zincins'), catalytic domain"/>
    <property type="match status" value="1"/>
</dbReference>
<dbReference type="InterPro" id="IPR001930">
    <property type="entry name" value="Peptidase_M1"/>
</dbReference>
<dbReference type="Gene3D" id="2.60.40.1730">
    <property type="entry name" value="tricorn interacting facor f3 domain"/>
    <property type="match status" value="1"/>
</dbReference>
<dbReference type="STRING" id="35570.A0A1I8NR63"/>
<evidence type="ECO:0000256" key="12">
    <source>
        <dbReference type="ARBA" id="ARBA00023180"/>
    </source>
</evidence>
<keyword evidence="5 17" id="KW-0645">Protease</keyword>
<dbReference type="InterPro" id="IPR045357">
    <property type="entry name" value="Aminopeptidase_N-like_N"/>
</dbReference>
<dbReference type="Gene3D" id="1.10.390.10">
    <property type="entry name" value="Neutral Protease Domain 2"/>
    <property type="match status" value="1"/>
</dbReference>
<gene>
    <name evidence="22" type="primary">106086714</name>
</gene>
<dbReference type="GO" id="GO:0042277">
    <property type="term" value="F:peptide binding"/>
    <property type="evidence" value="ECO:0007669"/>
    <property type="project" value="TreeGrafter"/>
</dbReference>
<evidence type="ECO:0000256" key="2">
    <source>
        <dbReference type="ARBA" id="ARBA00010136"/>
    </source>
</evidence>
<feature type="domain" description="ERAP1-like C-terminal" evidence="20">
    <location>
        <begin position="558"/>
        <end position="872"/>
    </location>
</feature>
<comment type="cofactor">
    <cofactor evidence="15 17">
        <name>Zn(2+)</name>
        <dbReference type="ChEBI" id="CHEBI:29105"/>
    </cofactor>
    <text evidence="15 17">Binds 1 zinc ion per subunit.</text>
</comment>
<evidence type="ECO:0000313" key="23">
    <source>
        <dbReference type="Proteomes" id="UP000095300"/>
    </source>
</evidence>
<dbReference type="Gene3D" id="2.60.40.1910">
    <property type="match status" value="1"/>
</dbReference>
<dbReference type="InterPro" id="IPR042097">
    <property type="entry name" value="Aminopeptidase_N-like_N_sf"/>
</dbReference>
<dbReference type="GO" id="GO:0098552">
    <property type="term" value="C:side of membrane"/>
    <property type="evidence" value="ECO:0007669"/>
    <property type="project" value="UniProtKB-KW"/>
</dbReference>
<dbReference type="GO" id="GO:0008270">
    <property type="term" value="F:zinc ion binding"/>
    <property type="evidence" value="ECO:0007669"/>
    <property type="project" value="UniProtKB-UniRule"/>
</dbReference>
<evidence type="ECO:0000256" key="5">
    <source>
        <dbReference type="ARBA" id="ARBA00022670"/>
    </source>
</evidence>
<comment type="similarity">
    <text evidence="2 17">Belongs to the peptidase M1 family.</text>
</comment>
<dbReference type="InterPro" id="IPR024571">
    <property type="entry name" value="ERAP1-like_C_dom"/>
</dbReference>
<keyword evidence="12" id="KW-0325">Glycoprotein</keyword>
<dbReference type="GO" id="GO:0006508">
    <property type="term" value="P:proteolysis"/>
    <property type="evidence" value="ECO:0007669"/>
    <property type="project" value="UniProtKB-KW"/>
</dbReference>
<keyword evidence="13" id="KW-0449">Lipoprotein</keyword>
<keyword evidence="11 17" id="KW-0472">Membrane</keyword>
<name>A0A1I8NR63_STOCA</name>
<evidence type="ECO:0000259" key="21">
    <source>
        <dbReference type="Pfam" id="PF17900"/>
    </source>
</evidence>
<feature type="chain" id="PRO_5009325359" description="Aminopeptidase" evidence="18">
    <location>
        <begin position="20"/>
        <end position="918"/>
    </location>
</feature>
<dbReference type="GO" id="GO:0005886">
    <property type="term" value="C:plasma membrane"/>
    <property type="evidence" value="ECO:0007669"/>
    <property type="project" value="UniProtKB-SubCell"/>
</dbReference>
<feature type="domain" description="Aminopeptidase N-like N-terminal" evidence="21">
    <location>
        <begin position="30"/>
        <end position="220"/>
    </location>
</feature>
<evidence type="ECO:0000256" key="15">
    <source>
        <dbReference type="PIRSR" id="PIRSR634016-3"/>
    </source>
</evidence>
<evidence type="ECO:0000256" key="10">
    <source>
        <dbReference type="ARBA" id="ARBA00023049"/>
    </source>
</evidence>
<feature type="binding site" evidence="15">
    <location>
        <position position="326"/>
    </location>
    <ligand>
        <name>Zn(2+)</name>
        <dbReference type="ChEBI" id="CHEBI:29105"/>
        <note>catalytic</note>
    </ligand>
</feature>
<dbReference type="GO" id="GO:0070006">
    <property type="term" value="F:metalloaminopeptidase activity"/>
    <property type="evidence" value="ECO:0007669"/>
    <property type="project" value="TreeGrafter"/>
</dbReference>
<dbReference type="VEuPathDB" id="VectorBase:SCAU001321"/>
<evidence type="ECO:0000259" key="20">
    <source>
        <dbReference type="Pfam" id="PF11838"/>
    </source>
</evidence>
<dbReference type="AlphaFoldDB" id="A0A1I8NR63"/>
<reference evidence="22" key="1">
    <citation type="submission" date="2020-05" db="UniProtKB">
        <authorList>
            <consortium name="EnsemblMetazoa"/>
        </authorList>
    </citation>
    <scope>IDENTIFICATION</scope>
    <source>
        <strain evidence="22">USDA</strain>
    </source>
</reference>
<keyword evidence="17" id="KW-0812">Transmembrane</keyword>
<evidence type="ECO:0000256" key="16">
    <source>
        <dbReference type="PIRSR" id="PIRSR634016-4"/>
    </source>
</evidence>
<protein>
    <recommendedName>
        <fullName evidence="17">Aminopeptidase</fullName>
        <ecNumber evidence="17">3.4.11.-</ecNumber>
    </recommendedName>
</protein>
<dbReference type="Gene3D" id="1.25.50.20">
    <property type="match status" value="1"/>
</dbReference>